<evidence type="ECO:0000256" key="7">
    <source>
        <dbReference type="SAM" id="Phobius"/>
    </source>
</evidence>
<proteinExistence type="inferred from homology"/>
<dbReference type="GO" id="GO:0015031">
    <property type="term" value="P:protein transport"/>
    <property type="evidence" value="ECO:0007669"/>
    <property type="project" value="UniProtKB-KW"/>
</dbReference>
<sequence length="233" mass="26953">MVKLTLVGRLSDGMPLSQTPTYLTEDNEVSSLYRQKGELVLKEIAAGALTNSKMTILIDHHCFHYLIGNEVCYITLCESRYPRKLAFYYLQDLQKEFKKFDVKVVESFTKPYAFTRFDYVIGNIRKQYLDTRTQANLFKLNSDHRQDLDMVTEEFSKLISNYKTSVARQARYFAGSEARACPVILQQESTLWSSKLLEEVALKWTPITILVIATALLLWTSIVLTEYNMLTAW</sequence>
<evidence type="ECO:0000259" key="8">
    <source>
        <dbReference type="PROSITE" id="PS50859"/>
    </source>
</evidence>
<evidence type="ECO:0000256" key="6">
    <source>
        <dbReference type="ARBA" id="ARBA00023136"/>
    </source>
</evidence>
<name>A0A8N4IHJ3_ELAGV</name>
<feature type="domain" description="Longin" evidence="8">
    <location>
        <begin position="6"/>
        <end position="121"/>
    </location>
</feature>
<dbReference type="GO" id="GO:0006888">
    <property type="term" value="P:endoplasmic reticulum to Golgi vesicle-mediated transport"/>
    <property type="evidence" value="ECO:0007669"/>
    <property type="project" value="InterPro"/>
</dbReference>
<accession>A0A8N4IHJ3</accession>
<keyword evidence="7" id="KW-0812">Transmembrane</keyword>
<evidence type="ECO:0000256" key="1">
    <source>
        <dbReference type="ARBA" id="ARBA00004163"/>
    </source>
</evidence>
<dbReference type="Gene3D" id="3.30.450.50">
    <property type="entry name" value="Longin domain"/>
    <property type="match status" value="1"/>
</dbReference>
<protein>
    <submittedName>
        <fullName evidence="10">25.3 kDa vesicle transport protein</fullName>
    </submittedName>
</protein>
<dbReference type="OrthoDB" id="1719357at2759"/>
<dbReference type="PROSITE" id="PS50859">
    <property type="entry name" value="LONGIN"/>
    <property type="match status" value="1"/>
</dbReference>
<evidence type="ECO:0000313" key="9">
    <source>
        <dbReference type="Proteomes" id="UP000504607"/>
    </source>
</evidence>
<keyword evidence="9" id="KW-1185">Reference proteome</keyword>
<comment type="similarity">
    <text evidence="3">Belongs to the synaptobrevin family.</text>
</comment>
<gene>
    <name evidence="10" type="primary">LOC105059025</name>
</gene>
<dbReference type="InterPro" id="IPR010908">
    <property type="entry name" value="Longin_dom"/>
</dbReference>
<comment type="subcellular location">
    <subcellularLocation>
        <location evidence="1">Endoplasmic reticulum membrane</location>
        <topology evidence="1">Single-pass type IV membrane protein</topology>
    </subcellularLocation>
    <subcellularLocation>
        <location evidence="2">Golgi apparatus membrane</location>
    </subcellularLocation>
</comment>
<dbReference type="AlphaFoldDB" id="A0A8N4IHJ3"/>
<evidence type="ECO:0000256" key="3">
    <source>
        <dbReference type="ARBA" id="ARBA00008025"/>
    </source>
</evidence>
<dbReference type="Proteomes" id="UP000504607">
    <property type="component" value="Chromosome 16"/>
</dbReference>
<dbReference type="SUPFAM" id="SSF64356">
    <property type="entry name" value="SNARE-like"/>
    <property type="match status" value="1"/>
</dbReference>
<keyword evidence="4" id="KW-0653">Protein transport</keyword>
<dbReference type="CDD" id="cd14824">
    <property type="entry name" value="Longin"/>
    <property type="match status" value="1"/>
</dbReference>
<dbReference type="GO" id="GO:0005789">
    <property type="term" value="C:endoplasmic reticulum membrane"/>
    <property type="evidence" value="ECO:0007669"/>
    <property type="project" value="UniProtKB-SubCell"/>
</dbReference>
<dbReference type="PANTHER" id="PTHR45837">
    <property type="entry name" value="VESICLE-TRAFFICKING PROTEIN SEC22B"/>
    <property type="match status" value="1"/>
</dbReference>
<evidence type="ECO:0000256" key="5">
    <source>
        <dbReference type="ARBA" id="ARBA00023054"/>
    </source>
</evidence>
<keyword evidence="7" id="KW-1133">Transmembrane helix</keyword>
<dbReference type="SMART" id="SM01270">
    <property type="entry name" value="Longin"/>
    <property type="match status" value="1"/>
</dbReference>
<dbReference type="RefSeq" id="XP_029124469.1">
    <property type="nucleotide sequence ID" value="XM_029268636.1"/>
</dbReference>
<reference evidence="10" key="1">
    <citation type="submission" date="2025-08" db="UniProtKB">
        <authorList>
            <consortium name="RefSeq"/>
        </authorList>
    </citation>
    <scope>IDENTIFICATION</scope>
</reference>
<evidence type="ECO:0000256" key="2">
    <source>
        <dbReference type="ARBA" id="ARBA00004394"/>
    </source>
</evidence>
<feature type="transmembrane region" description="Helical" evidence="7">
    <location>
        <begin position="204"/>
        <end position="224"/>
    </location>
</feature>
<dbReference type="GO" id="GO:0005484">
    <property type="term" value="F:SNAP receptor activity"/>
    <property type="evidence" value="ECO:0007669"/>
    <property type="project" value="InterPro"/>
</dbReference>
<keyword evidence="6 7" id="KW-0472">Membrane</keyword>
<dbReference type="InterPro" id="IPR011012">
    <property type="entry name" value="Longin-like_dom_sf"/>
</dbReference>
<keyword evidence="5" id="KW-0175">Coiled coil</keyword>
<keyword evidence="4" id="KW-0813">Transport</keyword>
<dbReference type="GO" id="GO:0000139">
    <property type="term" value="C:Golgi membrane"/>
    <property type="evidence" value="ECO:0007669"/>
    <property type="project" value="UniProtKB-SubCell"/>
</dbReference>
<evidence type="ECO:0000313" key="10">
    <source>
        <dbReference type="RefSeq" id="XP_029124469.1"/>
    </source>
</evidence>
<dbReference type="Pfam" id="PF13774">
    <property type="entry name" value="Longin"/>
    <property type="match status" value="1"/>
</dbReference>
<dbReference type="GO" id="GO:0006890">
    <property type="term" value="P:retrograde vesicle-mediated transport, Golgi to endoplasmic reticulum"/>
    <property type="evidence" value="ECO:0007669"/>
    <property type="project" value="InterPro"/>
</dbReference>
<organism evidence="9 10">
    <name type="scientific">Elaeis guineensis var. tenera</name>
    <name type="common">Oil palm</name>
    <dbReference type="NCBI Taxonomy" id="51953"/>
    <lineage>
        <taxon>Eukaryota</taxon>
        <taxon>Viridiplantae</taxon>
        <taxon>Streptophyta</taxon>
        <taxon>Embryophyta</taxon>
        <taxon>Tracheophyta</taxon>
        <taxon>Spermatophyta</taxon>
        <taxon>Magnoliopsida</taxon>
        <taxon>Liliopsida</taxon>
        <taxon>Arecaceae</taxon>
        <taxon>Arecoideae</taxon>
        <taxon>Cocoseae</taxon>
        <taxon>Elaeidinae</taxon>
        <taxon>Elaeis</taxon>
    </lineage>
</organism>
<evidence type="ECO:0000256" key="4">
    <source>
        <dbReference type="ARBA" id="ARBA00022927"/>
    </source>
</evidence>
<dbReference type="InterPro" id="IPR044565">
    <property type="entry name" value="Sec22"/>
</dbReference>